<feature type="transmembrane region" description="Helical" evidence="1">
    <location>
        <begin position="7"/>
        <end position="27"/>
    </location>
</feature>
<keyword evidence="3" id="KW-1185">Reference proteome</keyword>
<proteinExistence type="predicted"/>
<keyword evidence="1" id="KW-0472">Membrane</keyword>
<evidence type="ECO:0000313" key="3">
    <source>
        <dbReference type="Proteomes" id="UP000507470"/>
    </source>
</evidence>
<keyword evidence="1" id="KW-0812">Transmembrane</keyword>
<dbReference type="OrthoDB" id="6132489at2759"/>
<sequence length="532" mass="61288">MKEVKTLYSVLIGILNVYSVVCVVPYITDNSSENLRLDDGNWSGPRDSRESEWVKGAFNYVQNLKCEDVFFTTEKECLALLTVTQSSYVVHVAPFSGHRTYETVLPEEVLTRKDNNHQGVLVLDPYPTANFGHLVIVFFIDYKDKRTCDFENGIYLDTHGDCMTLALKRRCKNAIKRHGRRKHHARRCEINFLPFVYLANLSKSYNQKKHYNYLRCWQGLAGYSRCPELRDESVTTELICNPIRDNTKRCTTTHEMVHTNCNMFEICDQAVLISGGWNRQTTGVRFQRNLESIYWMLRKNGFKKSHIKTFFANGATGINVPGELAHHVHPAAMKLALRYHIQTMCRSPHCVNSLVLYLNSPAKSDGTMYLWDINSDGLAVDAEKYYLKEFKEDISNCQAEYVHVIVDQSFSGNIADAFKNSNDHRNVVVFASGKDNEYAFDDEFTRHWAIANHTTECTWQVQKQIKNLASKSNPESHEGQRGEVRTTIFGAPCHVIPPFSNRELRHDYLGCQSLPTALWIKKLFSDKNPWRY</sequence>
<dbReference type="PANTHER" id="PTHR35842">
    <property type="entry name" value="SI:CH211-67E16.11"/>
    <property type="match status" value="1"/>
</dbReference>
<dbReference type="EMBL" id="CACVKT020007840">
    <property type="protein sequence ID" value="CAC5411298.1"/>
    <property type="molecule type" value="Genomic_DNA"/>
</dbReference>
<dbReference type="AlphaFoldDB" id="A0A6J8DRQ1"/>
<accession>A0A6J8DRQ1</accession>
<dbReference type="Proteomes" id="UP000507470">
    <property type="component" value="Unassembled WGS sequence"/>
</dbReference>
<gene>
    <name evidence="2" type="ORF">MCOR_44409</name>
</gene>
<keyword evidence="1" id="KW-1133">Transmembrane helix</keyword>
<name>A0A6J8DRQ1_MYTCO</name>
<organism evidence="2 3">
    <name type="scientific">Mytilus coruscus</name>
    <name type="common">Sea mussel</name>
    <dbReference type="NCBI Taxonomy" id="42192"/>
    <lineage>
        <taxon>Eukaryota</taxon>
        <taxon>Metazoa</taxon>
        <taxon>Spiralia</taxon>
        <taxon>Lophotrochozoa</taxon>
        <taxon>Mollusca</taxon>
        <taxon>Bivalvia</taxon>
        <taxon>Autobranchia</taxon>
        <taxon>Pteriomorphia</taxon>
        <taxon>Mytilida</taxon>
        <taxon>Mytiloidea</taxon>
        <taxon>Mytilidae</taxon>
        <taxon>Mytilinae</taxon>
        <taxon>Mytilus</taxon>
    </lineage>
</organism>
<evidence type="ECO:0000256" key="1">
    <source>
        <dbReference type="SAM" id="Phobius"/>
    </source>
</evidence>
<protein>
    <submittedName>
        <fullName evidence="2">Uncharacterized protein</fullName>
    </submittedName>
</protein>
<dbReference type="PANTHER" id="PTHR35842:SF1">
    <property type="entry name" value="SI:CH211-67E16.11"/>
    <property type="match status" value="1"/>
</dbReference>
<reference evidence="2 3" key="1">
    <citation type="submission" date="2020-06" db="EMBL/GenBank/DDBJ databases">
        <authorList>
            <person name="Li R."/>
            <person name="Bekaert M."/>
        </authorList>
    </citation>
    <scope>NUCLEOTIDE SEQUENCE [LARGE SCALE GENOMIC DNA]</scope>
    <source>
        <strain evidence="3">wild</strain>
    </source>
</reference>
<evidence type="ECO:0000313" key="2">
    <source>
        <dbReference type="EMBL" id="CAC5411298.1"/>
    </source>
</evidence>